<evidence type="ECO:0000313" key="2">
    <source>
        <dbReference type="Proteomes" id="UP000270094"/>
    </source>
</evidence>
<keyword evidence="2" id="KW-1185">Reference proteome</keyword>
<evidence type="ECO:0000313" key="1">
    <source>
        <dbReference type="EMBL" id="VDM68296.1"/>
    </source>
</evidence>
<sequence>MCRISSIWQVVELVTRDNRTLHESLKRCKAAYEELATQHANDPAFVEKIAAQLRSIHAAMDESNRAFELVREAPAKRISERMIEEYCTIEYDTATTSSRDSTPICMSVISQGNPHNSVFDDEVNYHAHLHGDVARTTVSGLELLMLYIEAEIRRARAFIREYGIRIRQFFYRGVQIDLRRVARRF</sequence>
<dbReference type="EMBL" id="UYYB01008357">
    <property type="protein sequence ID" value="VDM68296.1"/>
    <property type="molecule type" value="Genomic_DNA"/>
</dbReference>
<feature type="non-terminal residue" evidence="1">
    <location>
        <position position="185"/>
    </location>
</feature>
<gene>
    <name evidence="1" type="ORF">SVUK_LOCUS3294</name>
</gene>
<proteinExistence type="predicted"/>
<name>A0A3P7IFI3_STRVU</name>
<dbReference type="AlphaFoldDB" id="A0A3P7IFI3"/>
<accession>A0A3P7IFI3</accession>
<reference evidence="1 2" key="1">
    <citation type="submission" date="2018-11" db="EMBL/GenBank/DDBJ databases">
        <authorList>
            <consortium name="Pathogen Informatics"/>
        </authorList>
    </citation>
    <scope>NUCLEOTIDE SEQUENCE [LARGE SCALE GENOMIC DNA]</scope>
</reference>
<dbReference type="Proteomes" id="UP000270094">
    <property type="component" value="Unassembled WGS sequence"/>
</dbReference>
<organism evidence="1 2">
    <name type="scientific">Strongylus vulgaris</name>
    <name type="common">Blood worm</name>
    <dbReference type="NCBI Taxonomy" id="40348"/>
    <lineage>
        <taxon>Eukaryota</taxon>
        <taxon>Metazoa</taxon>
        <taxon>Ecdysozoa</taxon>
        <taxon>Nematoda</taxon>
        <taxon>Chromadorea</taxon>
        <taxon>Rhabditida</taxon>
        <taxon>Rhabditina</taxon>
        <taxon>Rhabditomorpha</taxon>
        <taxon>Strongyloidea</taxon>
        <taxon>Strongylidae</taxon>
        <taxon>Strongylus</taxon>
    </lineage>
</organism>
<protein>
    <submittedName>
        <fullName evidence="1">Uncharacterized protein</fullName>
    </submittedName>
</protein>
<dbReference type="OrthoDB" id="10550158at2759"/>